<dbReference type="SUPFAM" id="SSF46955">
    <property type="entry name" value="Putative DNA-binding domain"/>
    <property type="match status" value="1"/>
</dbReference>
<dbReference type="Pfam" id="PF13411">
    <property type="entry name" value="MerR_1"/>
    <property type="match status" value="1"/>
</dbReference>
<dbReference type="PANTHER" id="PTHR30204:SF97">
    <property type="entry name" value="MERR FAMILY REGULATORY PROTEIN"/>
    <property type="match status" value="1"/>
</dbReference>
<accession>A0A0R2HWN0</accession>
<dbReference type="GeneID" id="89588022"/>
<keyword evidence="1" id="KW-0238">DNA-binding</keyword>
<sequence length="268" mass="31665">MYKIGEFSKLSTISVRMLRHYDQLNLLNPQLIDTESGYRYYSSKQLKKVNKIQRLKELGFSLSEIKEMLTTENSLQGYFEKRETEVEVELEKLAHQKKMLQRSIHSLKYQKEPLNYHVQLKYFPEQQVVSLRSNLTSYQEEGKLWSILYEELAKEKVNLQQLGQHKAIFHDKEYKEKNVDVEIQASFKGELNLNSKLVQVKKEPTVKAATVIMNGSYHQVSYVTESIACWIEDHQYKIEGKMFNIYHVSPTQEKEVEKWVTEICFPIV</sequence>
<dbReference type="InterPro" id="IPR047057">
    <property type="entry name" value="MerR_fam"/>
</dbReference>
<dbReference type="SMART" id="SM00422">
    <property type="entry name" value="HTH_MERR"/>
    <property type="match status" value="1"/>
</dbReference>
<dbReference type="AlphaFoldDB" id="A0A0R2HWN0"/>
<dbReference type="InterPro" id="IPR000551">
    <property type="entry name" value="MerR-type_HTH_dom"/>
</dbReference>
<dbReference type="PROSITE" id="PS50937">
    <property type="entry name" value="HTH_MERR_2"/>
    <property type="match status" value="1"/>
</dbReference>
<dbReference type="eggNOG" id="COG4978">
    <property type="taxonomic scope" value="Bacteria"/>
</dbReference>
<dbReference type="InterPro" id="IPR029442">
    <property type="entry name" value="GyrI-like"/>
</dbReference>
<dbReference type="CDD" id="cd01107">
    <property type="entry name" value="HTH_BmrR"/>
    <property type="match status" value="1"/>
</dbReference>
<feature type="domain" description="HTH merR-type" evidence="2">
    <location>
        <begin position="1"/>
        <end position="71"/>
    </location>
</feature>
<dbReference type="GO" id="GO:0003700">
    <property type="term" value="F:DNA-binding transcription factor activity"/>
    <property type="evidence" value="ECO:0007669"/>
    <property type="project" value="InterPro"/>
</dbReference>
<reference evidence="3 4" key="1">
    <citation type="journal article" date="2015" name="Genome Announc.">
        <title>Expanding the biotechnology potential of lactobacilli through comparative genomics of 213 strains and associated genera.</title>
        <authorList>
            <person name="Sun Z."/>
            <person name="Harris H.M."/>
            <person name="McCann A."/>
            <person name="Guo C."/>
            <person name="Argimon S."/>
            <person name="Zhang W."/>
            <person name="Yang X."/>
            <person name="Jeffery I.B."/>
            <person name="Cooney J.C."/>
            <person name="Kagawa T.F."/>
            <person name="Liu W."/>
            <person name="Song Y."/>
            <person name="Salvetti E."/>
            <person name="Wrobel A."/>
            <person name="Rasinkangas P."/>
            <person name="Parkhill J."/>
            <person name="Rea M.C."/>
            <person name="O'Sullivan O."/>
            <person name="Ritari J."/>
            <person name="Douillard F.P."/>
            <person name="Paul Ross R."/>
            <person name="Yang R."/>
            <person name="Briner A.E."/>
            <person name="Felis G.E."/>
            <person name="de Vos W.M."/>
            <person name="Barrangou R."/>
            <person name="Klaenhammer T.R."/>
            <person name="Caufield P.W."/>
            <person name="Cui Y."/>
            <person name="Zhang H."/>
            <person name="O'Toole P.W."/>
        </authorList>
    </citation>
    <scope>NUCLEOTIDE SEQUENCE [LARGE SCALE GENOMIC DNA]</scope>
    <source>
        <strain evidence="3 4">DSM 20623</strain>
    </source>
</reference>
<evidence type="ECO:0000256" key="1">
    <source>
        <dbReference type="ARBA" id="ARBA00023125"/>
    </source>
</evidence>
<dbReference type="SUPFAM" id="SSF55136">
    <property type="entry name" value="Probable bacterial effector-binding domain"/>
    <property type="match status" value="1"/>
</dbReference>
<evidence type="ECO:0000313" key="4">
    <source>
        <dbReference type="Proteomes" id="UP000051658"/>
    </source>
</evidence>
<name>A0A0R2HWN0_CARDV</name>
<evidence type="ECO:0000313" key="3">
    <source>
        <dbReference type="EMBL" id="KRN57081.1"/>
    </source>
</evidence>
<dbReference type="Gene3D" id="3.20.80.10">
    <property type="entry name" value="Regulatory factor, effector binding domain"/>
    <property type="match status" value="1"/>
</dbReference>
<dbReference type="eggNOG" id="COG0789">
    <property type="taxonomic scope" value="Bacteria"/>
</dbReference>
<dbReference type="Pfam" id="PF06445">
    <property type="entry name" value="GyrI-like"/>
    <property type="match status" value="1"/>
</dbReference>
<dbReference type="PATRIC" id="fig|1449336.4.peg.748"/>
<dbReference type="InterPro" id="IPR010499">
    <property type="entry name" value="AraC_E-bd"/>
</dbReference>
<protein>
    <recommendedName>
        <fullName evidence="2">HTH merR-type domain-containing protein</fullName>
    </recommendedName>
</protein>
<dbReference type="InterPro" id="IPR011256">
    <property type="entry name" value="Reg_factor_effector_dom_sf"/>
</dbReference>
<keyword evidence="4" id="KW-1185">Reference proteome</keyword>
<dbReference type="GO" id="GO:0003677">
    <property type="term" value="F:DNA binding"/>
    <property type="evidence" value="ECO:0007669"/>
    <property type="project" value="UniProtKB-KW"/>
</dbReference>
<proteinExistence type="predicted"/>
<dbReference type="Gene3D" id="1.10.1660.10">
    <property type="match status" value="1"/>
</dbReference>
<comment type="caution">
    <text evidence="3">The sequence shown here is derived from an EMBL/GenBank/DDBJ whole genome shotgun (WGS) entry which is preliminary data.</text>
</comment>
<organism evidence="3 4">
    <name type="scientific">Carnobacterium divergens DSM 20623</name>
    <dbReference type="NCBI Taxonomy" id="1449336"/>
    <lineage>
        <taxon>Bacteria</taxon>
        <taxon>Bacillati</taxon>
        <taxon>Bacillota</taxon>
        <taxon>Bacilli</taxon>
        <taxon>Lactobacillales</taxon>
        <taxon>Carnobacteriaceae</taxon>
        <taxon>Carnobacterium</taxon>
    </lineage>
</organism>
<dbReference type="PANTHER" id="PTHR30204">
    <property type="entry name" value="REDOX-CYCLING DRUG-SENSING TRANSCRIPTIONAL ACTIVATOR SOXR"/>
    <property type="match status" value="1"/>
</dbReference>
<dbReference type="InterPro" id="IPR009061">
    <property type="entry name" value="DNA-bd_dom_put_sf"/>
</dbReference>
<gene>
    <name evidence="3" type="ORF">IV74_GL000732</name>
</gene>
<dbReference type="RefSeq" id="WP_034571741.1">
    <property type="nucleotide sequence ID" value="NZ_JQBS01000017.1"/>
</dbReference>
<dbReference type="EMBL" id="JQBS01000017">
    <property type="protein sequence ID" value="KRN57081.1"/>
    <property type="molecule type" value="Genomic_DNA"/>
</dbReference>
<dbReference type="Proteomes" id="UP000051658">
    <property type="component" value="Unassembled WGS sequence"/>
</dbReference>
<evidence type="ECO:0000259" key="2">
    <source>
        <dbReference type="PROSITE" id="PS50937"/>
    </source>
</evidence>
<dbReference type="SMART" id="SM00871">
    <property type="entry name" value="AraC_E_bind"/>
    <property type="match status" value="1"/>
</dbReference>